<comment type="caution">
    <text evidence="2">The sequence shown here is derived from an EMBL/GenBank/DDBJ whole genome shotgun (WGS) entry which is preliminary data.</text>
</comment>
<name>A0ABV5G5W7_9MICC</name>
<dbReference type="Proteomes" id="UP001589575">
    <property type="component" value="Unassembled WGS sequence"/>
</dbReference>
<gene>
    <name evidence="2" type="ORF">ACFFX0_25340</name>
</gene>
<reference evidence="2 3" key="1">
    <citation type="submission" date="2024-09" db="EMBL/GenBank/DDBJ databases">
        <authorList>
            <person name="Sun Q."/>
            <person name="Mori K."/>
        </authorList>
    </citation>
    <scope>NUCLEOTIDE SEQUENCE [LARGE SCALE GENOMIC DNA]</scope>
    <source>
        <strain evidence="2 3">CCM 7609</strain>
    </source>
</reference>
<feature type="compositionally biased region" description="Basic residues" evidence="1">
    <location>
        <begin position="7"/>
        <end position="16"/>
    </location>
</feature>
<dbReference type="EMBL" id="JBHMFI010000002">
    <property type="protein sequence ID" value="MFB9074337.1"/>
    <property type="molecule type" value="Genomic_DNA"/>
</dbReference>
<keyword evidence="3" id="KW-1185">Reference proteome</keyword>
<accession>A0ABV5G5W7</accession>
<proteinExistence type="predicted"/>
<organism evidence="2 3">
    <name type="scientific">Citricoccus parietis</name>
    <dbReference type="NCBI Taxonomy" id="592307"/>
    <lineage>
        <taxon>Bacteria</taxon>
        <taxon>Bacillati</taxon>
        <taxon>Actinomycetota</taxon>
        <taxon>Actinomycetes</taxon>
        <taxon>Micrococcales</taxon>
        <taxon>Micrococcaceae</taxon>
        <taxon>Citricoccus</taxon>
    </lineage>
</organism>
<evidence type="ECO:0000313" key="3">
    <source>
        <dbReference type="Proteomes" id="UP001589575"/>
    </source>
</evidence>
<sequence length="45" mass="5452">MADLRKQDRHRSARLHRPVDPRTVGSRARGPKRHHRRRPCGFRDR</sequence>
<feature type="region of interest" description="Disordered" evidence="1">
    <location>
        <begin position="1"/>
        <end position="45"/>
    </location>
</feature>
<protein>
    <submittedName>
        <fullName evidence="2">Uncharacterized protein</fullName>
    </submittedName>
</protein>
<evidence type="ECO:0000256" key="1">
    <source>
        <dbReference type="SAM" id="MobiDB-lite"/>
    </source>
</evidence>
<feature type="compositionally biased region" description="Basic residues" evidence="1">
    <location>
        <begin position="29"/>
        <end position="45"/>
    </location>
</feature>
<evidence type="ECO:0000313" key="2">
    <source>
        <dbReference type="EMBL" id="MFB9074337.1"/>
    </source>
</evidence>